<evidence type="ECO:0000256" key="2">
    <source>
        <dbReference type="ARBA" id="ARBA00023125"/>
    </source>
</evidence>
<sequence>MQLITRAASVLRALEGQSGGLSLGQIARASGLPRPTVQRIVDALCVEGLAKVDPRGGGVFLGPMITRLATSVRIDLVALARPHLERLAATTQGSTAMTVLQDGQVVVIAIVTPPTQMIRLTASIGSTWPLHSSAEGKALLSGLPEAAIRKLLPQSLEARTPNTVTELPRLLEELSAGAQSGILLDREGTGIGISALAARIVDASGGRYAISVLLPTSRFDADLPRLKAELTASRDLILREAGLTA</sequence>
<dbReference type="InterPro" id="IPR050707">
    <property type="entry name" value="HTH_MetabolicPath_Reg"/>
</dbReference>
<dbReference type="PANTHER" id="PTHR30136">
    <property type="entry name" value="HELIX-TURN-HELIX TRANSCRIPTIONAL REGULATOR, ICLR FAMILY"/>
    <property type="match status" value="1"/>
</dbReference>
<dbReference type="PROSITE" id="PS51078">
    <property type="entry name" value="ICLR_ED"/>
    <property type="match status" value="1"/>
</dbReference>
<accession>A0ABT1WZ39</accession>
<gene>
    <name evidence="6" type="ORF">NRP21_03500</name>
</gene>
<organism evidence="6 7">
    <name type="scientific">Roseomonas populi</name>
    <dbReference type="NCBI Taxonomy" id="3121582"/>
    <lineage>
        <taxon>Bacteria</taxon>
        <taxon>Pseudomonadati</taxon>
        <taxon>Pseudomonadota</taxon>
        <taxon>Alphaproteobacteria</taxon>
        <taxon>Acetobacterales</taxon>
        <taxon>Roseomonadaceae</taxon>
        <taxon>Roseomonas</taxon>
    </lineage>
</organism>
<dbReference type="InterPro" id="IPR036388">
    <property type="entry name" value="WH-like_DNA-bd_sf"/>
</dbReference>
<evidence type="ECO:0000259" key="4">
    <source>
        <dbReference type="PROSITE" id="PS51077"/>
    </source>
</evidence>
<evidence type="ECO:0000259" key="5">
    <source>
        <dbReference type="PROSITE" id="PS51078"/>
    </source>
</evidence>
<dbReference type="Pfam" id="PF09339">
    <property type="entry name" value="HTH_IclR"/>
    <property type="match status" value="1"/>
</dbReference>
<name>A0ABT1WZ39_9PROT</name>
<comment type="caution">
    <text evidence="6">The sequence shown here is derived from an EMBL/GenBank/DDBJ whole genome shotgun (WGS) entry which is preliminary data.</text>
</comment>
<dbReference type="InterPro" id="IPR029016">
    <property type="entry name" value="GAF-like_dom_sf"/>
</dbReference>
<evidence type="ECO:0000256" key="1">
    <source>
        <dbReference type="ARBA" id="ARBA00023015"/>
    </source>
</evidence>
<dbReference type="RefSeq" id="WP_257714791.1">
    <property type="nucleotide sequence ID" value="NZ_JANJOU010000002.1"/>
</dbReference>
<dbReference type="PANTHER" id="PTHR30136:SF35">
    <property type="entry name" value="HTH-TYPE TRANSCRIPTIONAL REGULATOR RV1719"/>
    <property type="match status" value="1"/>
</dbReference>
<keyword evidence="1" id="KW-0805">Transcription regulation</keyword>
<dbReference type="SUPFAM" id="SSF46785">
    <property type="entry name" value="Winged helix' DNA-binding domain"/>
    <property type="match status" value="1"/>
</dbReference>
<feature type="domain" description="HTH iclR-type" evidence="4">
    <location>
        <begin position="1"/>
        <end position="63"/>
    </location>
</feature>
<feature type="domain" description="IclR-ED" evidence="5">
    <location>
        <begin position="64"/>
        <end position="245"/>
    </location>
</feature>
<dbReference type="SUPFAM" id="SSF55781">
    <property type="entry name" value="GAF domain-like"/>
    <property type="match status" value="1"/>
</dbReference>
<dbReference type="Pfam" id="PF01614">
    <property type="entry name" value="IclR_C"/>
    <property type="match status" value="1"/>
</dbReference>
<dbReference type="InterPro" id="IPR005471">
    <property type="entry name" value="Tscrpt_reg_IclR_N"/>
</dbReference>
<reference evidence="6 7" key="1">
    <citation type="submission" date="2022-06" db="EMBL/GenBank/DDBJ databases">
        <title>Roseomonas CN29.</title>
        <authorList>
            <person name="Cheng Y."/>
            <person name="He X."/>
        </authorList>
    </citation>
    <scope>NUCLEOTIDE SEQUENCE [LARGE SCALE GENOMIC DNA]</scope>
    <source>
        <strain evidence="6 7">CN29</strain>
    </source>
</reference>
<dbReference type="Gene3D" id="3.30.450.40">
    <property type="match status" value="1"/>
</dbReference>
<dbReference type="InterPro" id="IPR036390">
    <property type="entry name" value="WH_DNA-bd_sf"/>
</dbReference>
<evidence type="ECO:0000313" key="7">
    <source>
        <dbReference type="Proteomes" id="UP001524642"/>
    </source>
</evidence>
<evidence type="ECO:0000256" key="3">
    <source>
        <dbReference type="ARBA" id="ARBA00023163"/>
    </source>
</evidence>
<dbReference type="Gene3D" id="1.10.10.10">
    <property type="entry name" value="Winged helix-like DNA-binding domain superfamily/Winged helix DNA-binding domain"/>
    <property type="match status" value="1"/>
</dbReference>
<keyword evidence="3" id="KW-0804">Transcription</keyword>
<protein>
    <submittedName>
        <fullName evidence="6">IclR family transcriptional regulator</fullName>
    </submittedName>
</protein>
<dbReference type="EMBL" id="JANJOU010000002">
    <property type="protein sequence ID" value="MCR0981111.1"/>
    <property type="molecule type" value="Genomic_DNA"/>
</dbReference>
<proteinExistence type="predicted"/>
<dbReference type="Proteomes" id="UP001524642">
    <property type="component" value="Unassembled WGS sequence"/>
</dbReference>
<evidence type="ECO:0000313" key="6">
    <source>
        <dbReference type="EMBL" id="MCR0981111.1"/>
    </source>
</evidence>
<keyword evidence="2" id="KW-0238">DNA-binding</keyword>
<dbReference type="InterPro" id="IPR014757">
    <property type="entry name" value="Tscrpt_reg_IclR_C"/>
</dbReference>
<dbReference type="SMART" id="SM00346">
    <property type="entry name" value="HTH_ICLR"/>
    <property type="match status" value="1"/>
</dbReference>
<dbReference type="PROSITE" id="PS51077">
    <property type="entry name" value="HTH_ICLR"/>
    <property type="match status" value="1"/>
</dbReference>
<keyword evidence="7" id="KW-1185">Reference proteome</keyword>